<evidence type="ECO:0000256" key="2">
    <source>
        <dbReference type="ARBA" id="ARBA00022679"/>
    </source>
</evidence>
<keyword evidence="1 3" id="KW-0489">Methyltransferase</keyword>
<sequence length="375" mass="43598">MQEILKEAVREREGNRIPYSTFIELALYHPEYGYYMKEKEKIGRAGDFFTSSNVSSLFAKQFSRFFMRLVSDKIVPPIICEIGAGTGRFARDVLTEWRTSDPQSFSKLRYLIIEASPYHRKVQLEMLSQFANVTQYASLVDIPKEFEGVVFANELYDAFPVDVVEQQNDMLYEVSVSLKDRHLKEVIHPLQKKEILQYLERHGLHLKNGQRFEIPLAMGRFVQELSERVKRAVFVTVDYGYTNDEWMHPSRREGSLRGYYEHQLVRNPLERPGEMDLTAHIHWDELQLAGEVAGLHTMLRMKQRSFLLSTGILQHLVNHQDRNPFSEASKQNRAIRSLILSGGMSDAFDVMIQQKGIPQLELERYMDFTVCSASF</sequence>
<dbReference type="Proteomes" id="UP001589609">
    <property type="component" value="Unassembled WGS sequence"/>
</dbReference>
<keyword evidence="4" id="KW-1185">Reference proteome</keyword>
<evidence type="ECO:0000313" key="4">
    <source>
        <dbReference type="Proteomes" id="UP001589609"/>
    </source>
</evidence>
<gene>
    <name evidence="3" type="ORF">ACFFMS_26785</name>
</gene>
<dbReference type="SUPFAM" id="SSF53335">
    <property type="entry name" value="S-adenosyl-L-methionine-dependent methyltransferases"/>
    <property type="match status" value="1"/>
</dbReference>
<dbReference type="RefSeq" id="WP_379951929.1">
    <property type="nucleotide sequence ID" value="NZ_JBHMAF010000196.1"/>
</dbReference>
<evidence type="ECO:0000313" key="3">
    <source>
        <dbReference type="EMBL" id="MFB9761838.1"/>
    </source>
</evidence>
<keyword evidence="2" id="KW-0808">Transferase</keyword>
<dbReference type="PANTHER" id="PTHR12049">
    <property type="entry name" value="PROTEIN ARGININE METHYLTRANSFERASE NDUFAF7, MITOCHONDRIAL"/>
    <property type="match status" value="1"/>
</dbReference>
<reference evidence="3 4" key="1">
    <citation type="submission" date="2024-09" db="EMBL/GenBank/DDBJ databases">
        <authorList>
            <person name="Sun Q."/>
            <person name="Mori K."/>
        </authorList>
    </citation>
    <scope>NUCLEOTIDE SEQUENCE [LARGE SCALE GENOMIC DNA]</scope>
    <source>
        <strain evidence="3 4">JCM 11201</strain>
    </source>
</reference>
<dbReference type="Gene3D" id="3.40.50.12710">
    <property type="match status" value="1"/>
</dbReference>
<protein>
    <submittedName>
        <fullName evidence="3">Class I SAM-dependent methyltransferase</fullName>
    </submittedName>
</protein>
<dbReference type="InterPro" id="IPR029063">
    <property type="entry name" value="SAM-dependent_MTases_sf"/>
</dbReference>
<dbReference type="GO" id="GO:0008168">
    <property type="term" value="F:methyltransferase activity"/>
    <property type="evidence" value="ECO:0007669"/>
    <property type="project" value="UniProtKB-KW"/>
</dbReference>
<accession>A0ABV5WMD5</accession>
<dbReference type="PANTHER" id="PTHR12049:SF7">
    <property type="entry name" value="PROTEIN ARGININE METHYLTRANSFERASE NDUFAF7, MITOCHONDRIAL"/>
    <property type="match status" value="1"/>
</dbReference>
<comment type="caution">
    <text evidence="3">The sequence shown here is derived from an EMBL/GenBank/DDBJ whole genome shotgun (WGS) entry which is preliminary data.</text>
</comment>
<dbReference type="Pfam" id="PF02636">
    <property type="entry name" value="Methyltransf_28"/>
    <property type="match status" value="1"/>
</dbReference>
<dbReference type="InterPro" id="IPR003788">
    <property type="entry name" value="NDUFAF7"/>
</dbReference>
<organism evidence="3 4">
    <name type="scientific">Ectobacillus funiculus</name>
    <dbReference type="NCBI Taxonomy" id="137993"/>
    <lineage>
        <taxon>Bacteria</taxon>
        <taxon>Bacillati</taxon>
        <taxon>Bacillota</taxon>
        <taxon>Bacilli</taxon>
        <taxon>Bacillales</taxon>
        <taxon>Bacillaceae</taxon>
        <taxon>Ectobacillus</taxon>
    </lineage>
</organism>
<dbReference type="GO" id="GO:0032259">
    <property type="term" value="P:methylation"/>
    <property type="evidence" value="ECO:0007669"/>
    <property type="project" value="UniProtKB-KW"/>
</dbReference>
<dbReference type="EMBL" id="JBHMAF010000196">
    <property type="protein sequence ID" value="MFB9761838.1"/>
    <property type="molecule type" value="Genomic_DNA"/>
</dbReference>
<name>A0ABV5WMD5_9BACI</name>
<dbReference type="InterPro" id="IPR038375">
    <property type="entry name" value="NDUFAF7_sf"/>
</dbReference>
<evidence type="ECO:0000256" key="1">
    <source>
        <dbReference type="ARBA" id="ARBA00022603"/>
    </source>
</evidence>
<proteinExistence type="predicted"/>